<evidence type="ECO:0000313" key="3">
    <source>
        <dbReference type="Proteomes" id="UP000006280"/>
    </source>
</evidence>
<dbReference type="GeneID" id="13826852"/>
<proteinExistence type="predicted"/>
<sequence length="68" mass="8164">MSAHKHYYHLYHSNEFTDKDTLIRSLLNEIRVLEHDNALLKARLENAREQPWYTTGKPIPHQYNDGWS</sequence>
<evidence type="ECO:0000256" key="1">
    <source>
        <dbReference type="SAM" id="Coils"/>
    </source>
</evidence>
<name>J9QGQ7_9CAUD</name>
<dbReference type="KEGG" id="vg:13826852"/>
<dbReference type="Proteomes" id="UP000006280">
    <property type="component" value="Segment"/>
</dbReference>
<accession>J9QGQ7</accession>
<feature type="coiled-coil region" evidence="1">
    <location>
        <begin position="23"/>
        <end position="50"/>
    </location>
</feature>
<evidence type="ECO:0000313" key="2">
    <source>
        <dbReference type="EMBL" id="AFQ22210.1"/>
    </source>
</evidence>
<dbReference type="EMBL" id="JX195166">
    <property type="protein sequence ID" value="AFQ22210.1"/>
    <property type="molecule type" value="Genomic_DNA"/>
</dbReference>
<organism evidence="2 3">
    <name type="scientific">Pectobacterium phage My1</name>
    <dbReference type="NCBI Taxonomy" id="1204539"/>
    <lineage>
        <taxon>Viruses</taxon>
        <taxon>Duplodnaviria</taxon>
        <taxon>Heunggongvirae</taxon>
        <taxon>Uroviricota</taxon>
        <taxon>Caudoviricetes</taxon>
        <taxon>Demerecviridae</taxon>
        <taxon>Mccorquodalevirinae</taxon>
        <taxon>Myunavirus</taxon>
        <taxon>Myunavirus My1</taxon>
    </lineage>
</organism>
<keyword evidence="3" id="KW-1185">Reference proteome</keyword>
<keyword evidence="1" id="KW-0175">Coiled coil</keyword>
<protein>
    <submittedName>
        <fullName evidence="2">Uncharacterized protein</fullName>
    </submittedName>
</protein>
<gene>
    <name evidence="2" type="ORF">My1_051</name>
</gene>
<reference evidence="2 3" key="1">
    <citation type="journal article" date="2012" name="J. Virol.">
        <title>Complete Genome Sequence of Pectobacterium carotovorum subsp. carotovorum Bacteriophage My1.</title>
        <authorList>
            <person name="Lee D.H."/>
            <person name="Lee J.H."/>
            <person name="Shin H."/>
            <person name="Ji S."/>
            <person name="Roh E."/>
            <person name="Jung K."/>
            <person name="Ryu S."/>
            <person name="Choi J."/>
            <person name="Heu S."/>
        </authorList>
    </citation>
    <scope>NUCLEOTIDE SEQUENCE [LARGE SCALE GENOMIC DNA]</scope>
</reference>
<dbReference type="RefSeq" id="YP_006906303.1">
    <property type="nucleotide sequence ID" value="NC_018837.1"/>
</dbReference>